<dbReference type="Pfam" id="PF00005">
    <property type="entry name" value="ABC_tran"/>
    <property type="match status" value="1"/>
</dbReference>
<reference evidence="11 12" key="1">
    <citation type="submission" date="2018-06" db="EMBL/GenBank/DDBJ databases">
        <title>Genomic Encyclopedia of Type Strains, Phase I: the one thousand microbial genomes (KMG-I) project.</title>
        <authorList>
            <person name="Kyrpides N."/>
        </authorList>
    </citation>
    <scope>NUCLEOTIDE SEQUENCE [LARGE SCALE GENOMIC DNA]</scope>
    <source>
        <strain evidence="11 12">DSM 19573</strain>
    </source>
</reference>
<evidence type="ECO:0000256" key="4">
    <source>
        <dbReference type="ARBA" id="ARBA00022692"/>
    </source>
</evidence>
<feature type="domain" description="ABC transporter" evidence="10">
    <location>
        <begin position="24"/>
        <end position="257"/>
    </location>
</feature>
<comment type="caution">
    <text evidence="11">The sequence shown here is derived from an EMBL/GenBank/DDBJ whole genome shotgun (WGS) entry which is preliminary data.</text>
</comment>
<evidence type="ECO:0000256" key="8">
    <source>
        <dbReference type="ARBA" id="ARBA00022989"/>
    </source>
</evidence>
<evidence type="ECO:0000256" key="1">
    <source>
        <dbReference type="ARBA" id="ARBA00004651"/>
    </source>
</evidence>
<comment type="subcellular location">
    <subcellularLocation>
        <location evidence="1">Cell membrane</location>
        <topology evidence="1">Multi-pass membrane protein</topology>
    </subcellularLocation>
</comment>
<evidence type="ECO:0000259" key="10">
    <source>
        <dbReference type="PROSITE" id="PS50893"/>
    </source>
</evidence>
<keyword evidence="5" id="KW-0547">Nucleotide-binding</keyword>
<dbReference type="EMBL" id="QKMR01000002">
    <property type="protein sequence ID" value="PYG89723.1"/>
    <property type="molecule type" value="Genomic_DNA"/>
</dbReference>
<keyword evidence="6" id="KW-0378">Hydrolase</keyword>
<dbReference type="PROSITE" id="PS50893">
    <property type="entry name" value="ABC_TRANSPORTER_2"/>
    <property type="match status" value="1"/>
</dbReference>
<evidence type="ECO:0000256" key="2">
    <source>
        <dbReference type="ARBA" id="ARBA00022448"/>
    </source>
</evidence>
<keyword evidence="6" id="KW-0645">Protease</keyword>
<dbReference type="Gene3D" id="3.40.50.300">
    <property type="entry name" value="P-loop containing nucleotide triphosphate hydrolases"/>
    <property type="match status" value="1"/>
</dbReference>
<keyword evidence="7 11" id="KW-0067">ATP-binding</keyword>
<keyword evidence="9" id="KW-0472">Membrane</keyword>
<evidence type="ECO:0000256" key="5">
    <source>
        <dbReference type="ARBA" id="ARBA00022741"/>
    </source>
</evidence>
<name>A0A318XQX5_9FIRM</name>
<dbReference type="SMART" id="SM00382">
    <property type="entry name" value="AAA"/>
    <property type="match status" value="1"/>
</dbReference>
<keyword evidence="12" id="KW-1185">Reference proteome</keyword>
<evidence type="ECO:0000313" key="12">
    <source>
        <dbReference type="Proteomes" id="UP000248132"/>
    </source>
</evidence>
<dbReference type="SUPFAM" id="SSF52540">
    <property type="entry name" value="P-loop containing nucleoside triphosphate hydrolases"/>
    <property type="match status" value="1"/>
</dbReference>
<evidence type="ECO:0000256" key="3">
    <source>
        <dbReference type="ARBA" id="ARBA00022475"/>
    </source>
</evidence>
<evidence type="ECO:0000256" key="9">
    <source>
        <dbReference type="ARBA" id="ARBA00023136"/>
    </source>
</evidence>
<dbReference type="Proteomes" id="UP000248132">
    <property type="component" value="Unassembled WGS sequence"/>
</dbReference>
<dbReference type="InterPro" id="IPR003439">
    <property type="entry name" value="ABC_transporter-like_ATP-bd"/>
</dbReference>
<keyword evidence="2" id="KW-0813">Transport</keyword>
<keyword evidence="3" id="KW-1003">Cell membrane</keyword>
<sequence>METETEEKGKTLVRLTGREVKGKIRFDDVSFSYRDGEQTLKNVNLDIKPGEKIAIVGANGSGKSTLINLLLRFYKPCSGKIEIDGTDINSINLKDYRGLISVVSQDLYLFDTSIEENISIGLKKEEGKINKVAKESGAYEFIMDMPLKYKSKVGRNGSNLSGGQRQKVAVARAFARESKILVLDEATANYDVESEAYLNQFMTSDFNDKTVLVISHKPDILSKVDKIWFMNNGSIQQLENYRDFKKGYKENEDLLVVKDIV</sequence>
<dbReference type="GO" id="GO:0042626">
    <property type="term" value="F:ATPase-coupled transmembrane transporter activity"/>
    <property type="evidence" value="ECO:0007669"/>
    <property type="project" value="TreeGrafter"/>
</dbReference>
<dbReference type="FunFam" id="3.40.50.300:FF:000299">
    <property type="entry name" value="ABC transporter ATP-binding protein/permease"/>
    <property type="match status" value="1"/>
</dbReference>
<dbReference type="PANTHER" id="PTHR24221:SF654">
    <property type="entry name" value="ATP-BINDING CASSETTE SUB-FAMILY B MEMBER 6"/>
    <property type="match status" value="1"/>
</dbReference>
<dbReference type="InterPro" id="IPR017871">
    <property type="entry name" value="ABC_transporter-like_CS"/>
</dbReference>
<keyword evidence="8" id="KW-1133">Transmembrane helix</keyword>
<evidence type="ECO:0000256" key="6">
    <source>
        <dbReference type="ARBA" id="ARBA00022807"/>
    </source>
</evidence>
<evidence type="ECO:0000256" key="7">
    <source>
        <dbReference type="ARBA" id="ARBA00022840"/>
    </source>
</evidence>
<proteinExistence type="predicted"/>
<dbReference type="InterPro" id="IPR003593">
    <property type="entry name" value="AAA+_ATPase"/>
</dbReference>
<dbReference type="GO" id="GO:0005886">
    <property type="term" value="C:plasma membrane"/>
    <property type="evidence" value="ECO:0007669"/>
    <property type="project" value="UniProtKB-SubCell"/>
</dbReference>
<dbReference type="RefSeq" id="WP_242981115.1">
    <property type="nucleotide sequence ID" value="NZ_QKMR01000002.1"/>
</dbReference>
<keyword evidence="4" id="KW-0812">Transmembrane</keyword>
<dbReference type="AlphaFoldDB" id="A0A318XQX5"/>
<dbReference type="InterPro" id="IPR039421">
    <property type="entry name" value="Type_1_exporter"/>
</dbReference>
<dbReference type="GO" id="GO:0005524">
    <property type="term" value="F:ATP binding"/>
    <property type="evidence" value="ECO:0007669"/>
    <property type="project" value="UniProtKB-KW"/>
</dbReference>
<dbReference type="PROSITE" id="PS00211">
    <property type="entry name" value="ABC_TRANSPORTER_1"/>
    <property type="match status" value="1"/>
</dbReference>
<accession>A0A318XQX5</accession>
<dbReference type="InterPro" id="IPR027417">
    <property type="entry name" value="P-loop_NTPase"/>
</dbReference>
<keyword evidence="6" id="KW-0788">Thiol protease</keyword>
<evidence type="ECO:0000313" key="11">
    <source>
        <dbReference type="EMBL" id="PYG89723.1"/>
    </source>
</evidence>
<dbReference type="PANTHER" id="PTHR24221">
    <property type="entry name" value="ATP-BINDING CASSETTE SUB-FAMILY B"/>
    <property type="match status" value="1"/>
</dbReference>
<gene>
    <name evidence="11" type="ORF">LY28_00316</name>
</gene>
<dbReference type="GO" id="GO:0016887">
    <property type="term" value="F:ATP hydrolysis activity"/>
    <property type="evidence" value="ECO:0007669"/>
    <property type="project" value="InterPro"/>
</dbReference>
<organism evidence="11 12">
    <name type="scientific">Ruminiclostridium sufflavum DSM 19573</name>
    <dbReference type="NCBI Taxonomy" id="1121337"/>
    <lineage>
        <taxon>Bacteria</taxon>
        <taxon>Bacillati</taxon>
        <taxon>Bacillota</taxon>
        <taxon>Clostridia</taxon>
        <taxon>Eubacteriales</taxon>
        <taxon>Oscillospiraceae</taxon>
        <taxon>Ruminiclostridium</taxon>
    </lineage>
</organism>
<dbReference type="GO" id="GO:0008234">
    <property type="term" value="F:cysteine-type peptidase activity"/>
    <property type="evidence" value="ECO:0007669"/>
    <property type="project" value="UniProtKB-KW"/>
</dbReference>
<protein>
    <submittedName>
        <fullName evidence="11">ATP-binding cassette subfamily B protein</fullName>
    </submittedName>
</protein>